<sequence length="832" mass="94850">MLKIKYITFLISVLICFSVKAQANDGKMSIIQVLNEISKSHNVNFNYKSDLLKEIYVIPLADDLSLNTKIETLEQQTNLIFTKISDVVFSITKPITICGYLRDNMENPLYGATINTKHNYTVTNDDGYFEIKVPSLATLLTIRFISFKTIERQAKFFKLNSCDAITLIEEAEVFSSVVLNGYIVKGIDKQQDGSIAIDYSKFTLLPGLIESDVLHTVQALPGVLSVDETVSNINIRGGSHDQNLMLWDGIKMYQSSHFFGLISSFNPQITQTATVINNGTDASYTDGVSGTIDMHSSKTIESNYKGSFGINLLNADLFLNAPIGKKSSVQIAGRKSIDELVRTPTYKTYFERVTQDTEVAENTSNVSNSNQAFDFYDASLRWLYKPSDKDFLRLNFMLVHNDLTFDESALFNGVEETRESSISQKSISVGLNYRRQWNDKLSTVLNVYNTDYTLQAVNANVMAEQRFLQENIVSETSAKLEGFYTQNLWQFNLGYNFIESEITNLNDIDVPRFVRRDSEVLREQAVFAQTQFENDTKDLSVKLGVRANYLEKFDELIVEPRLSIRKALGNHVELEALGEFKHQNTSQIINFQNDFLGVEKRRWQLTDNDSIPIIKSKQASLGLLYKNKGWLIDAKVYYKKVDGITTQSQGFTTKYEFEKEKGSYDVLGAEFLVRKNFNHLNTWLSYSYIKNDYTFKTLEEIEFPSNFDITHAFSLGTTYSNESWNISAGLNYRLGKPTSIPLVENEVTANEINFGKANNERLQDYLRIDASALYKFKINKVFRSEVGMSAWNISDVKNPINNYYRIDGDDNAIKFSRYSLGITTNAVFRLYF</sequence>
<evidence type="ECO:0000256" key="4">
    <source>
        <dbReference type="ARBA" id="ARBA00022692"/>
    </source>
</evidence>
<dbReference type="InterPro" id="IPR037066">
    <property type="entry name" value="Plug_dom_sf"/>
</dbReference>
<evidence type="ECO:0000256" key="6">
    <source>
        <dbReference type="ARBA" id="ARBA00023136"/>
    </source>
</evidence>
<protein>
    <submittedName>
        <fullName evidence="10">TonB-dependent Receptor Plug Domain</fullName>
    </submittedName>
</protein>
<dbReference type="InterPro" id="IPR012910">
    <property type="entry name" value="Plug_dom"/>
</dbReference>
<dbReference type="GO" id="GO:0044718">
    <property type="term" value="P:siderophore transmembrane transport"/>
    <property type="evidence" value="ECO:0007669"/>
    <property type="project" value="TreeGrafter"/>
</dbReference>
<keyword evidence="10" id="KW-0675">Receptor</keyword>
<dbReference type="SUPFAM" id="SSF56935">
    <property type="entry name" value="Porins"/>
    <property type="match status" value="1"/>
</dbReference>
<evidence type="ECO:0000256" key="2">
    <source>
        <dbReference type="ARBA" id="ARBA00022448"/>
    </source>
</evidence>
<keyword evidence="5 8" id="KW-0732">Signal</keyword>
<dbReference type="Gene3D" id="2.170.130.10">
    <property type="entry name" value="TonB-dependent receptor, plug domain"/>
    <property type="match status" value="1"/>
</dbReference>
<dbReference type="InterPro" id="IPR036942">
    <property type="entry name" value="Beta-barrel_TonB_sf"/>
</dbReference>
<accession>A0A1G7X5I2</accession>
<dbReference type="GO" id="GO:0009279">
    <property type="term" value="C:cell outer membrane"/>
    <property type="evidence" value="ECO:0007669"/>
    <property type="project" value="UniProtKB-SubCell"/>
</dbReference>
<feature type="signal peptide" evidence="8">
    <location>
        <begin position="1"/>
        <end position="23"/>
    </location>
</feature>
<dbReference type="Proteomes" id="UP000199492">
    <property type="component" value="Unassembled WGS sequence"/>
</dbReference>
<evidence type="ECO:0000259" key="9">
    <source>
        <dbReference type="Pfam" id="PF07715"/>
    </source>
</evidence>
<dbReference type="RefSeq" id="WP_092466083.1">
    <property type="nucleotide sequence ID" value="NZ_FNCZ01000001.1"/>
</dbReference>
<keyword evidence="6" id="KW-0472">Membrane</keyword>
<evidence type="ECO:0000256" key="8">
    <source>
        <dbReference type="SAM" id="SignalP"/>
    </source>
</evidence>
<keyword evidence="7" id="KW-0998">Cell outer membrane</keyword>
<evidence type="ECO:0000256" key="1">
    <source>
        <dbReference type="ARBA" id="ARBA00004571"/>
    </source>
</evidence>
<gene>
    <name evidence="10" type="ORF">SAMN04489796_101588</name>
</gene>
<evidence type="ECO:0000313" key="11">
    <source>
        <dbReference type="Proteomes" id="UP000199492"/>
    </source>
</evidence>
<dbReference type="GO" id="GO:0015344">
    <property type="term" value="F:siderophore uptake transmembrane transporter activity"/>
    <property type="evidence" value="ECO:0007669"/>
    <property type="project" value="TreeGrafter"/>
</dbReference>
<evidence type="ECO:0000313" key="10">
    <source>
        <dbReference type="EMBL" id="SDG78830.1"/>
    </source>
</evidence>
<organism evidence="10 11">
    <name type="scientific">Winogradskyella thalassocola</name>
    <dbReference type="NCBI Taxonomy" id="262004"/>
    <lineage>
        <taxon>Bacteria</taxon>
        <taxon>Pseudomonadati</taxon>
        <taxon>Bacteroidota</taxon>
        <taxon>Flavobacteriia</taxon>
        <taxon>Flavobacteriales</taxon>
        <taxon>Flavobacteriaceae</taxon>
        <taxon>Winogradskyella</taxon>
    </lineage>
</organism>
<dbReference type="InterPro" id="IPR039426">
    <property type="entry name" value="TonB-dep_rcpt-like"/>
</dbReference>
<feature type="chain" id="PRO_5011666778" evidence="8">
    <location>
        <begin position="24"/>
        <end position="832"/>
    </location>
</feature>
<dbReference type="STRING" id="262004.SAMN04489796_101588"/>
<keyword evidence="4" id="KW-0812">Transmembrane</keyword>
<evidence type="ECO:0000256" key="3">
    <source>
        <dbReference type="ARBA" id="ARBA00022452"/>
    </source>
</evidence>
<dbReference type="AlphaFoldDB" id="A0A1G7X5I2"/>
<dbReference type="PANTHER" id="PTHR30069">
    <property type="entry name" value="TONB-DEPENDENT OUTER MEMBRANE RECEPTOR"/>
    <property type="match status" value="1"/>
</dbReference>
<evidence type="ECO:0000256" key="7">
    <source>
        <dbReference type="ARBA" id="ARBA00023237"/>
    </source>
</evidence>
<dbReference type="EMBL" id="FNCZ01000001">
    <property type="protein sequence ID" value="SDG78830.1"/>
    <property type="molecule type" value="Genomic_DNA"/>
</dbReference>
<feature type="domain" description="TonB-dependent receptor plug" evidence="9">
    <location>
        <begin position="216"/>
        <end position="288"/>
    </location>
</feature>
<reference evidence="11" key="1">
    <citation type="submission" date="2016-10" db="EMBL/GenBank/DDBJ databases">
        <authorList>
            <person name="Varghese N."/>
            <person name="Submissions S."/>
        </authorList>
    </citation>
    <scope>NUCLEOTIDE SEQUENCE [LARGE SCALE GENOMIC DNA]</scope>
    <source>
        <strain evidence="11">DSM 15363</strain>
    </source>
</reference>
<dbReference type="OrthoDB" id="9803050at2"/>
<comment type="subcellular location">
    <subcellularLocation>
        <location evidence="1">Cell outer membrane</location>
        <topology evidence="1">Multi-pass membrane protein</topology>
    </subcellularLocation>
</comment>
<dbReference type="SUPFAM" id="SSF49464">
    <property type="entry name" value="Carboxypeptidase regulatory domain-like"/>
    <property type="match status" value="1"/>
</dbReference>
<proteinExistence type="predicted"/>
<dbReference type="InterPro" id="IPR008969">
    <property type="entry name" value="CarboxyPept-like_regulatory"/>
</dbReference>
<keyword evidence="3" id="KW-1134">Transmembrane beta strand</keyword>
<dbReference type="Pfam" id="PF07715">
    <property type="entry name" value="Plug"/>
    <property type="match status" value="1"/>
</dbReference>
<dbReference type="PANTHER" id="PTHR30069:SF29">
    <property type="entry name" value="HEMOGLOBIN AND HEMOGLOBIN-HAPTOGLOBIN-BINDING PROTEIN 1-RELATED"/>
    <property type="match status" value="1"/>
</dbReference>
<keyword evidence="11" id="KW-1185">Reference proteome</keyword>
<dbReference type="Gene3D" id="2.40.170.20">
    <property type="entry name" value="TonB-dependent receptor, beta-barrel domain"/>
    <property type="match status" value="1"/>
</dbReference>
<evidence type="ECO:0000256" key="5">
    <source>
        <dbReference type="ARBA" id="ARBA00022729"/>
    </source>
</evidence>
<name>A0A1G7X5I2_9FLAO</name>
<keyword evidence="2" id="KW-0813">Transport</keyword>